<accession>A0A3P7JLQ8</accession>
<gene>
    <name evidence="1" type="ORF">SVUK_LOCUS12105</name>
</gene>
<dbReference type="AlphaFoldDB" id="A0A3P7JLQ8"/>
<dbReference type="OrthoDB" id="419889at2759"/>
<dbReference type="SUPFAM" id="SSF51283">
    <property type="entry name" value="dUTPase-like"/>
    <property type="match status" value="1"/>
</dbReference>
<dbReference type="Proteomes" id="UP000270094">
    <property type="component" value="Unassembled WGS sequence"/>
</dbReference>
<organism evidence="1 2">
    <name type="scientific">Strongylus vulgaris</name>
    <name type="common">Blood worm</name>
    <dbReference type="NCBI Taxonomy" id="40348"/>
    <lineage>
        <taxon>Eukaryota</taxon>
        <taxon>Metazoa</taxon>
        <taxon>Ecdysozoa</taxon>
        <taxon>Nematoda</taxon>
        <taxon>Chromadorea</taxon>
        <taxon>Rhabditida</taxon>
        <taxon>Rhabditina</taxon>
        <taxon>Rhabditomorpha</taxon>
        <taxon>Strongyloidea</taxon>
        <taxon>Strongylidae</taxon>
        <taxon>Strongylus</taxon>
    </lineage>
</organism>
<name>A0A3P7JLQ8_STRVU</name>
<reference evidence="1 2" key="1">
    <citation type="submission" date="2018-11" db="EMBL/GenBank/DDBJ databases">
        <authorList>
            <consortium name="Pathogen Informatics"/>
        </authorList>
    </citation>
    <scope>NUCLEOTIDE SEQUENCE [LARGE SCALE GENOMIC DNA]</scope>
</reference>
<proteinExistence type="predicted"/>
<sequence length="99" mass="10742">MLILEQFGYSRMLRCSISRKIMATLSMHNGNVIASGDGVECKKPKMDEQVAGERLTIRFVKLNPNAQTPAYGSLAAAGADLHSAEDCVVPAHGEFFLCL</sequence>
<evidence type="ECO:0000313" key="2">
    <source>
        <dbReference type="Proteomes" id="UP000270094"/>
    </source>
</evidence>
<keyword evidence="2" id="KW-1185">Reference proteome</keyword>
<protein>
    <submittedName>
        <fullName evidence="1">Uncharacterized protein</fullName>
    </submittedName>
</protein>
<dbReference type="InterPro" id="IPR036157">
    <property type="entry name" value="dUTPase-like_sf"/>
</dbReference>
<evidence type="ECO:0000313" key="1">
    <source>
        <dbReference type="EMBL" id="VDM77107.1"/>
    </source>
</evidence>
<dbReference type="EMBL" id="UYYB01098445">
    <property type="protein sequence ID" value="VDM77107.1"/>
    <property type="molecule type" value="Genomic_DNA"/>
</dbReference>
<dbReference type="Gene3D" id="2.70.40.10">
    <property type="match status" value="1"/>
</dbReference>